<dbReference type="Proteomes" id="UP000235034">
    <property type="component" value="Unassembled WGS sequence"/>
</dbReference>
<evidence type="ECO:0000313" key="2">
    <source>
        <dbReference type="Proteomes" id="UP000235034"/>
    </source>
</evidence>
<sequence length="408" mass="45645">MDTLSRLELEAGNLASGMVWDGESPELVKQAMVQYAEASNELTASYYQSVRDTWSRYMGVDFPAFTPASIDADRAVWQIEGGFANTDFNGLTYKQVMEGRSRAGKTIDDLWPSFTVDKYMDAYRYAKELVRTTARLTVERSAAVDPTRPKYARVPTGSYTCAFCVMCASRGFDYSSEETAGKFKPFHTGDDCRIIPSWGVYKFNAYNPEYYMSMYEAAKNKAPDTSSDAICAEMRRLYPKALTDGVFKDDAKFTKDNSLRYGIWRANRVKAMHAHSFTRSPLDLIPPPTPAEAPEWPSDLPLTIRAKEWNHILYGSDDGGGHLHGYGWQNPGKTVEFPEHWTADDIRDAGITILDSKENRAFITQLLAEGKNRGTVSGTIDGIEIKVAFAKAGKGTARVTSMFPVRKE</sequence>
<keyword evidence="2" id="KW-1185">Reference proteome</keyword>
<gene>
    <name evidence="1" type="ORF">Uis4E_1824</name>
</gene>
<dbReference type="Pfam" id="PF25310">
    <property type="entry name" value="VG15"/>
    <property type="match status" value="1"/>
</dbReference>
<name>A0A2N5IWB2_9BIFI</name>
<protein>
    <submittedName>
        <fullName evidence="1">Phage protein</fullName>
    </submittedName>
</protein>
<dbReference type="AlphaFoldDB" id="A0A2N5IWB2"/>
<dbReference type="EMBL" id="NMWT01000028">
    <property type="protein sequence ID" value="PLS26249.1"/>
    <property type="molecule type" value="Genomic_DNA"/>
</dbReference>
<reference evidence="1 2" key="1">
    <citation type="submission" date="2017-07" db="EMBL/GenBank/DDBJ databases">
        <title>Bifidobacterium novel species.</title>
        <authorList>
            <person name="Lugli G.A."/>
            <person name="Milani C."/>
            <person name="Duranti S."/>
            <person name="Mangifesta M."/>
        </authorList>
    </citation>
    <scope>NUCLEOTIDE SEQUENCE [LARGE SCALE GENOMIC DNA]</scope>
    <source>
        <strain evidence="1 2">77</strain>
    </source>
</reference>
<accession>A0A2N5IWB2</accession>
<evidence type="ECO:0000313" key="1">
    <source>
        <dbReference type="EMBL" id="PLS26249.1"/>
    </source>
</evidence>
<dbReference type="InterPro" id="IPR057369">
    <property type="entry name" value="VG15"/>
</dbReference>
<organism evidence="1 2">
    <name type="scientific">Bifidobacterium parmae</name>
    <dbReference type="NCBI Taxonomy" id="361854"/>
    <lineage>
        <taxon>Bacteria</taxon>
        <taxon>Bacillati</taxon>
        <taxon>Actinomycetota</taxon>
        <taxon>Actinomycetes</taxon>
        <taxon>Bifidobacteriales</taxon>
        <taxon>Bifidobacteriaceae</taxon>
        <taxon>Bifidobacterium</taxon>
    </lineage>
</organism>
<proteinExistence type="predicted"/>
<comment type="caution">
    <text evidence="1">The sequence shown here is derived from an EMBL/GenBank/DDBJ whole genome shotgun (WGS) entry which is preliminary data.</text>
</comment>